<dbReference type="RefSeq" id="WP_173131661.1">
    <property type="nucleotide sequence ID" value="NZ_JABMKX010000005.1"/>
</dbReference>
<evidence type="ECO:0000256" key="9">
    <source>
        <dbReference type="ARBA" id="ARBA00023136"/>
    </source>
</evidence>
<accession>A0ABX2DP80</accession>
<name>A0ABX2DP80_9BACL</name>
<evidence type="ECO:0000256" key="1">
    <source>
        <dbReference type="ARBA" id="ARBA00004167"/>
    </source>
</evidence>
<evidence type="ECO:0000256" key="5">
    <source>
        <dbReference type="ARBA" id="ARBA00022692"/>
    </source>
</evidence>
<evidence type="ECO:0000256" key="6">
    <source>
        <dbReference type="ARBA" id="ARBA00022960"/>
    </source>
</evidence>
<keyword evidence="5 11" id="KW-0812">Transmembrane</keyword>
<evidence type="ECO:0000256" key="10">
    <source>
        <dbReference type="ARBA" id="ARBA00023316"/>
    </source>
</evidence>
<dbReference type="Gene3D" id="3.90.1310.10">
    <property type="entry name" value="Penicillin-binding protein 2a (Domain 2)"/>
    <property type="match status" value="1"/>
</dbReference>
<keyword evidence="9 11" id="KW-0472">Membrane</keyword>
<keyword evidence="4" id="KW-1003">Cell membrane</keyword>
<dbReference type="InterPro" id="IPR012338">
    <property type="entry name" value="Beta-lactam/transpept-like"/>
</dbReference>
<keyword evidence="6" id="KW-0133">Cell shape</keyword>
<feature type="domain" description="Penicillin-binding protein transpeptidase" evidence="12">
    <location>
        <begin position="334"/>
        <end position="664"/>
    </location>
</feature>
<dbReference type="InterPro" id="IPR036138">
    <property type="entry name" value="PBP_dimer_sf"/>
</dbReference>
<evidence type="ECO:0000256" key="2">
    <source>
        <dbReference type="ARBA" id="ARBA00004236"/>
    </source>
</evidence>
<sequence length="687" mass="75737">MAVRWFGKPGSGPDNGVPRNYLSLRINLFFFGTFFIFVLILIRLAGLQFVEGSSLSEVEASRETKDVPLAAIRGTIRAAGGESIAHSTPVQSLYVTLTKEYTAKVKNKNTGLYELTAEAKANIDSLVTQLVSVFEQYGDPAAKKLGREDILALLDLDYKKSLGYVPRKIKAGLTMKEVARLMENKQNYPGMSVVEESIRHYDKDTVAVQTVGYMKPFRATEDYNVYKNIRNAMKQMDADPGLSYREDEFVGIYGLEQQYQRELRGKNGYQTLSVNAQNMAEEVIASVPPVKGNDIWMTINKNIQLKTEQAIMDQISWLHRNPVQGKLHKDALTGYAVAMEVDTGNIVAMASMPDYDTNVWNADKLPTEVYDKIKDNYQNGTITQNTSGVSGHGLQSLILLGSTIKPLSVLIGLQEGLFTTGDTYIDKGIAYFGKDNSSSVKNSSGHVLGPLDPAKAIQESSNAFMVEWVGNALYKKYQGEAIEVWDKYMKAFGLGVSTQSGLPGESDGVADYKSKGQTVQAAMVYASFGQKGKYTALQLAQYTATLANEGMRIKPQLVSRITDPEGHTVKQFGREVLDSISFDPSYWKEIKRGMNTKVSAFDGFPYDFARKTGTSEMEAFGAIRDNGVFIAYAPREHPKLAVAVLIPEGGFGSNSAAPVARRIFDAYDFEYGLDGVPKKNVPESTVD</sequence>
<dbReference type="PANTHER" id="PTHR30627">
    <property type="entry name" value="PEPTIDOGLYCAN D,D-TRANSPEPTIDASE"/>
    <property type="match status" value="1"/>
</dbReference>
<dbReference type="InterPro" id="IPR001460">
    <property type="entry name" value="PCN-bd_Tpept"/>
</dbReference>
<comment type="caution">
    <text evidence="14">The sequence shown here is derived from an EMBL/GenBank/DDBJ whole genome shotgun (WGS) entry which is preliminary data.</text>
</comment>
<organism evidence="14 15">
    <name type="scientific">Paenibacillus tritici</name>
    <dbReference type="NCBI Taxonomy" id="1873425"/>
    <lineage>
        <taxon>Bacteria</taxon>
        <taxon>Bacillati</taxon>
        <taxon>Bacillota</taxon>
        <taxon>Bacilli</taxon>
        <taxon>Bacillales</taxon>
        <taxon>Paenibacillaceae</taxon>
        <taxon>Paenibacillus</taxon>
    </lineage>
</organism>
<dbReference type="Gene3D" id="3.40.710.10">
    <property type="entry name" value="DD-peptidase/beta-lactamase superfamily"/>
    <property type="match status" value="1"/>
</dbReference>
<evidence type="ECO:0000256" key="4">
    <source>
        <dbReference type="ARBA" id="ARBA00022475"/>
    </source>
</evidence>
<evidence type="ECO:0000259" key="12">
    <source>
        <dbReference type="Pfam" id="PF00905"/>
    </source>
</evidence>
<evidence type="ECO:0000256" key="11">
    <source>
        <dbReference type="SAM" id="Phobius"/>
    </source>
</evidence>
<protein>
    <submittedName>
        <fullName evidence="14">Penicillin-binding protein 2</fullName>
    </submittedName>
</protein>
<evidence type="ECO:0000313" key="14">
    <source>
        <dbReference type="EMBL" id="NQX45676.1"/>
    </source>
</evidence>
<feature type="domain" description="Penicillin-binding protein dimerisation" evidence="13">
    <location>
        <begin position="70"/>
        <end position="280"/>
    </location>
</feature>
<gene>
    <name evidence="14" type="ORF">HQN87_10070</name>
</gene>
<dbReference type="InterPro" id="IPR050515">
    <property type="entry name" value="Beta-lactam/transpept"/>
</dbReference>
<dbReference type="Proteomes" id="UP000711047">
    <property type="component" value="Unassembled WGS sequence"/>
</dbReference>
<dbReference type="Pfam" id="PF00905">
    <property type="entry name" value="Transpeptidase"/>
    <property type="match status" value="1"/>
</dbReference>
<keyword evidence="15" id="KW-1185">Reference proteome</keyword>
<feature type="transmembrane region" description="Helical" evidence="11">
    <location>
        <begin position="28"/>
        <end position="50"/>
    </location>
</feature>
<dbReference type="EMBL" id="JABMKX010000005">
    <property type="protein sequence ID" value="NQX45676.1"/>
    <property type="molecule type" value="Genomic_DNA"/>
</dbReference>
<proteinExistence type="inferred from homology"/>
<keyword evidence="10" id="KW-0961">Cell wall biogenesis/degradation</keyword>
<evidence type="ECO:0000256" key="3">
    <source>
        <dbReference type="ARBA" id="ARBA00007171"/>
    </source>
</evidence>
<evidence type="ECO:0000256" key="7">
    <source>
        <dbReference type="ARBA" id="ARBA00022984"/>
    </source>
</evidence>
<evidence type="ECO:0000259" key="13">
    <source>
        <dbReference type="Pfam" id="PF03717"/>
    </source>
</evidence>
<evidence type="ECO:0000256" key="8">
    <source>
        <dbReference type="ARBA" id="ARBA00022989"/>
    </source>
</evidence>
<comment type="subcellular location">
    <subcellularLocation>
        <location evidence="2">Cell membrane</location>
    </subcellularLocation>
    <subcellularLocation>
        <location evidence="1">Membrane</location>
        <topology evidence="1">Single-pass membrane protein</topology>
    </subcellularLocation>
</comment>
<dbReference type="Pfam" id="PF03717">
    <property type="entry name" value="PBP_dimer"/>
    <property type="match status" value="1"/>
</dbReference>
<keyword evidence="7" id="KW-0573">Peptidoglycan synthesis</keyword>
<dbReference type="InterPro" id="IPR005311">
    <property type="entry name" value="PBP_dimer"/>
</dbReference>
<reference evidence="14 15" key="1">
    <citation type="submission" date="2020-05" db="EMBL/GenBank/DDBJ databases">
        <title>Paenibacillus glebae, sp. nov., Paenibacillus humi sp. nov., Paenibacillus pedi sp. nov., Paenibacillus terrestris sp. nov. and Paenibacillus terricola sp. nov., isolated from a forest top soil sample.</title>
        <authorList>
            <person name="Qi S."/>
            <person name="Carlier A."/>
            <person name="Cnockaert M."/>
            <person name="Vandamme P."/>
        </authorList>
    </citation>
    <scope>NUCLEOTIDE SEQUENCE [LARGE SCALE GENOMIC DNA]</scope>
    <source>
        <strain evidence="14 15">LMG 29502</strain>
    </source>
</reference>
<keyword evidence="8 11" id="KW-1133">Transmembrane helix</keyword>
<dbReference type="PANTHER" id="PTHR30627:SF2">
    <property type="entry name" value="PEPTIDOGLYCAN D,D-TRANSPEPTIDASE MRDA"/>
    <property type="match status" value="1"/>
</dbReference>
<dbReference type="SUPFAM" id="SSF56519">
    <property type="entry name" value="Penicillin binding protein dimerisation domain"/>
    <property type="match status" value="1"/>
</dbReference>
<comment type="similarity">
    <text evidence="3">Belongs to the transpeptidase family.</text>
</comment>
<evidence type="ECO:0000313" key="15">
    <source>
        <dbReference type="Proteomes" id="UP000711047"/>
    </source>
</evidence>
<dbReference type="SUPFAM" id="SSF56601">
    <property type="entry name" value="beta-lactamase/transpeptidase-like"/>
    <property type="match status" value="1"/>
</dbReference>